<evidence type="ECO:0000256" key="3">
    <source>
        <dbReference type="ARBA" id="ARBA00023163"/>
    </source>
</evidence>
<comment type="caution">
    <text evidence="5">The sequence shown here is derived from an EMBL/GenBank/DDBJ whole genome shotgun (WGS) entry which is preliminary data.</text>
</comment>
<dbReference type="EMBL" id="JANX01000282">
    <property type="protein sequence ID" value="KGM32665.1"/>
    <property type="molecule type" value="Genomic_DNA"/>
</dbReference>
<dbReference type="InterPro" id="IPR009057">
    <property type="entry name" value="Homeodomain-like_sf"/>
</dbReference>
<dbReference type="Gene3D" id="1.10.10.60">
    <property type="entry name" value="Homeodomain-like"/>
    <property type="match status" value="2"/>
</dbReference>
<dbReference type="InterPro" id="IPR029442">
    <property type="entry name" value="GyrI-like"/>
</dbReference>
<dbReference type="InterPro" id="IPR018060">
    <property type="entry name" value="HTH_AraC"/>
</dbReference>
<evidence type="ECO:0000313" key="6">
    <source>
        <dbReference type="Proteomes" id="UP000029995"/>
    </source>
</evidence>
<keyword evidence="2" id="KW-0238">DNA-binding</keyword>
<evidence type="ECO:0000313" key="5">
    <source>
        <dbReference type="EMBL" id="KGM32665.1"/>
    </source>
</evidence>
<accession>A0A0A0D3Q5</accession>
<dbReference type="InterPro" id="IPR010499">
    <property type="entry name" value="AraC_E-bd"/>
</dbReference>
<dbReference type="OrthoDB" id="5295469at2"/>
<protein>
    <submittedName>
        <fullName evidence="5">AraC family transcriptional regulator</fullName>
    </submittedName>
</protein>
<dbReference type="PANTHER" id="PTHR47504:SF5">
    <property type="entry name" value="RIGHT ORIGIN-BINDING PROTEIN"/>
    <property type="match status" value="1"/>
</dbReference>
<name>A0A0A0D3Q5_9PROT</name>
<dbReference type="Gene3D" id="3.20.80.10">
    <property type="entry name" value="Regulatory factor, effector binding domain"/>
    <property type="match status" value="1"/>
</dbReference>
<evidence type="ECO:0000259" key="4">
    <source>
        <dbReference type="PROSITE" id="PS01124"/>
    </source>
</evidence>
<sequence length="277" mass="30607">MGAVERAVWFIENRFGSEVTLDAIAEAAGVSRFHLCRLFGVATGRSVMRYVRGRRLTEAARVLAAGASDILAVALDAGYGSHEAFTRAFRDQFGLTPELVRGQGRVDNLALVEPIRMDESLIIDLEPPRFEAGKTLLVAGLGDRYTFETNEGIPALWQRFGPQIGHVPNQVGDAAYGVCCNTDDAGNFDYVAGVEVASFDDQPAELTRVRIPARRYVAFSHRAHISRIRATHYTIWTKWLPDSGHAFADAPSFERYSADFDPWAGTGLVEIWMPLRS</sequence>
<dbReference type="Proteomes" id="UP000029995">
    <property type="component" value="Unassembled WGS sequence"/>
</dbReference>
<keyword evidence="3" id="KW-0804">Transcription</keyword>
<dbReference type="InterPro" id="IPR011256">
    <property type="entry name" value="Reg_factor_effector_dom_sf"/>
</dbReference>
<gene>
    <name evidence="5" type="ORF">P409_20125</name>
</gene>
<dbReference type="PROSITE" id="PS00041">
    <property type="entry name" value="HTH_ARAC_FAMILY_1"/>
    <property type="match status" value="1"/>
</dbReference>
<dbReference type="SUPFAM" id="SSF46689">
    <property type="entry name" value="Homeodomain-like"/>
    <property type="match status" value="2"/>
</dbReference>
<dbReference type="PROSITE" id="PS01124">
    <property type="entry name" value="HTH_ARAC_FAMILY_2"/>
    <property type="match status" value="1"/>
</dbReference>
<dbReference type="RefSeq" id="WP_034842444.1">
    <property type="nucleotide sequence ID" value="NZ_JANX01000282.1"/>
</dbReference>
<keyword evidence="1" id="KW-0805">Transcription regulation</keyword>
<evidence type="ECO:0000256" key="2">
    <source>
        <dbReference type="ARBA" id="ARBA00023125"/>
    </source>
</evidence>
<dbReference type="InterPro" id="IPR050959">
    <property type="entry name" value="MarA-like"/>
</dbReference>
<evidence type="ECO:0000256" key="1">
    <source>
        <dbReference type="ARBA" id="ARBA00023015"/>
    </source>
</evidence>
<dbReference type="SMART" id="SM00342">
    <property type="entry name" value="HTH_ARAC"/>
    <property type="match status" value="1"/>
</dbReference>
<dbReference type="SUPFAM" id="SSF55136">
    <property type="entry name" value="Probable bacterial effector-binding domain"/>
    <property type="match status" value="1"/>
</dbReference>
<dbReference type="AlphaFoldDB" id="A0A0A0D3Q5"/>
<dbReference type="SMART" id="SM00871">
    <property type="entry name" value="AraC_E_bind"/>
    <property type="match status" value="1"/>
</dbReference>
<dbReference type="PANTHER" id="PTHR47504">
    <property type="entry name" value="RIGHT ORIGIN-BINDING PROTEIN"/>
    <property type="match status" value="1"/>
</dbReference>
<feature type="domain" description="HTH araC/xylS-type" evidence="4">
    <location>
        <begin position="5"/>
        <end position="103"/>
    </location>
</feature>
<dbReference type="GO" id="GO:0043565">
    <property type="term" value="F:sequence-specific DNA binding"/>
    <property type="evidence" value="ECO:0007669"/>
    <property type="project" value="InterPro"/>
</dbReference>
<reference evidence="5 6" key="1">
    <citation type="submission" date="2014-01" db="EMBL/GenBank/DDBJ databases">
        <title>Genome sequence determination for a cystic fibrosis isolate, Inquilinus limosus.</title>
        <authorList>
            <person name="Pino M."/>
            <person name="Di Conza J."/>
            <person name="Gutkind G."/>
        </authorList>
    </citation>
    <scope>NUCLEOTIDE SEQUENCE [LARGE SCALE GENOMIC DNA]</scope>
    <source>
        <strain evidence="5 6">MP06</strain>
    </source>
</reference>
<dbReference type="GO" id="GO:0003700">
    <property type="term" value="F:DNA-binding transcription factor activity"/>
    <property type="evidence" value="ECO:0007669"/>
    <property type="project" value="InterPro"/>
</dbReference>
<dbReference type="InterPro" id="IPR018062">
    <property type="entry name" value="HTH_AraC-typ_CS"/>
</dbReference>
<dbReference type="Pfam" id="PF12833">
    <property type="entry name" value="HTH_18"/>
    <property type="match status" value="1"/>
</dbReference>
<dbReference type="Pfam" id="PF06445">
    <property type="entry name" value="GyrI-like"/>
    <property type="match status" value="1"/>
</dbReference>
<organism evidence="5 6">
    <name type="scientific">Inquilinus limosus MP06</name>
    <dbReference type="NCBI Taxonomy" id="1398085"/>
    <lineage>
        <taxon>Bacteria</taxon>
        <taxon>Pseudomonadati</taxon>
        <taxon>Pseudomonadota</taxon>
        <taxon>Alphaproteobacteria</taxon>
        <taxon>Rhodospirillales</taxon>
        <taxon>Rhodospirillaceae</taxon>
        <taxon>Inquilinus</taxon>
    </lineage>
</organism>
<proteinExistence type="predicted"/>